<evidence type="ECO:0000256" key="1">
    <source>
        <dbReference type="SAM" id="MobiDB-lite"/>
    </source>
</evidence>
<comment type="caution">
    <text evidence="2">The sequence shown here is derived from an EMBL/GenBank/DDBJ whole genome shotgun (WGS) entry which is preliminary data.</text>
</comment>
<dbReference type="Proteomes" id="UP000324222">
    <property type="component" value="Unassembled WGS sequence"/>
</dbReference>
<keyword evidence="3" id="KW-1185">Reference proteome</keyword>
<reference evidence="2 3" key="1">
    <citation type="submission" date="2019-05" db="EMBL/GenBank/DDBJ databases">
        <title>Another draft genome of Portunus trituberculatus and its Hox gene families provides insights of decapod evolution.</title>
        <authorList>
            <person name="Jeong J.-H."/>
            <person name="Song I."/>
            <person name="Kim S."/>
            <person name="Choi T."/>
            <person name="Kim D."/>
            <person name="Ryu S."/>
            <person name="Kim W."/>
        </authorList>
    </citation>
    <scope>NUCLEOTIDE SEQUENCE [LARGE SCALE GENOMIC DNA]</scope>
    <source>
        <tissue evidence="2">Muscle</tissue>
    </source>
</reference>
<gene>
    <name evidence="2" type="ORF">E2C01_096565</name>
</gene>
<accession>A0A5B7JY94</accession>
<dbReference type="EMBL" id="VSRR010125577">
    <property type="protein sequence ID" value="MPD01053.1"/>
    <property type="molecule type" value="Genomic_DNA"/>
</dbReference>
<organism evidence="2 3">
    <name type="scientific">Portunus trituberculatus</name>
    <name type="common">Swimming crab</name>
    <name type="synonym">Neptunus trituberculatus</name>
    <dbReference type="NCBI Taxonomy" id="210409"/>
    <lineage>
        <taxon>Eukaryota</taxon>
        <taxon>Metazoa</taxon>
        <taxon>Ecdysozoa</taxon>
        <taxon>Arthropoda</taxon>
        <taxon>Crustacea</taxon>
        <taxon>Multicrustacea</taxon>
        <taxon>Malacostraca</taxon>
        <taxon>Eumalacostraca</taxon>
        <taxon>Eucarida</taxon>
        <taxon>Decapoda</taxon>
        <taxon>Pleocyemata</taxon>
        <taxon>Brachyura</taxon>
        <taxon>Eubrachyura</taxon>
        <taxon>Portunoidea</taxon>
        <taxon>Portunidae</taxon>
        <taxon>Portuninae</taxon>
        <taxon>Portunus</taxon>
    </lineage>
</organism>
<protein>
    <submittedName>
        <fullName evidence="2">Uncharacterized protein</fullName>
    </submittedName>
</protein>
<name>A0A5B7JY94_PORTR</name>
<evidence type="ECO:0000313" key="3">
    <source>
        <dbReference type="Proteomes" id="UP000324222"/>
    </source>
</evidence>
<feature type="compositionally biased region" description="Basic and acidic residues" evidence="1">
    <location>
        <begin position="8"/>
        <end position="23"/>
    </location>
</feature>
<proteinExistence type="predicted"/>
<sequence>MSEDEMGEVSKVKEMNGGRERGGGGRGDTISEAHSSLGQFEACAISLHHPSHHDIYTIPPPEPRVWCEQHPHTTHHTHQPQIL</sequence>
<evidence type="ECO:0000313" key="2">
    <source>
        <dbReference type="EMBL" id="MPD01053.1"/>
    </source>
</evidence>
<feature type="region of interest" description="Disordered" evidence="1">
    <location>
        <begin position="1"/>
        <end position="34"/>
    </location>
</feature>
<dbReference type="AlphaFoldDB" id="A0A5B7JY94"/>